<dbReference type="EMBL" id="HBUE01059070">
    <property type="protein sequence ID" value="CAG6467756.1"/>
    <property type="molecule type" value="Transcribed_RNA"/>
</dbReference>
<evidence type="ECO:0000313" key="2">
    <source>
        <dbReference type="EMBL" id="CAG6467756.1"/>
    </source>
</evidence>
<dbReference type="EMBL" id="HBUE01059069">
    <property type="protein sequence ID" value="CAG6467754.1"/>
    <property type="molecule type" value="Transcribed_RNA"/>
</dbReference>
<organism evidence="2">
    <name type="scientific">Culex pipiens</name>
    <name type="common">House mosquito</name>
    <dbReference type="NCBI Taxonomy" id="7175"/>
    <lineage>
        <taxon>Eukaryota</taxon>
        <taxon>Metazoa</taxon>
        <taxon>Ecdysozoa</taxon>
        <taxon>Arthropoda</taxon>
        <taxon>Hexapoda</taxon>
        <taxon>Insecta</taxon>
        <taxon>Pterygota</taxon>
        <taxon>Neoptera</taxon>
        <taxon>Endopterygota</taxon>
        <taxon>Diptera</taxon>
        <taxon>Nematocera</taxon>
        <taxon>Culicoidea</taxon>
        <taxon>Culicidae</taxon>
        <taxon>Culicinae</taxon>
        <taxon>Culicini</taxon>
        <taxon>Culex</taxon>
        <taxon>Culex</taxon>
    </lineage>
</organism>
<sequence length="259" mass="28504">MSRLLHHRRRRVDLHGADDDLFRQAAEKVQETNSRADPGQGDGGHGDSARLPEGPAQRDPSGREAVEYTNRRPGEHQAVRLWHQWPTSGLERQNKIRRVRRVHGARTNRPGQVPVRHPGGRVVAGNHPGRAGDRPLPLPGLQNRLRSSHQSAHIQPASPPRGPVVQPRVPGLCPALSAEGFRGATKVPRTAEASLPAASRKGHHHRRGRLVPQCGRRLWHSANLSAAAVSERSWAGICLLQLAELRQHSEAFFFGVGSK</sequence>
<accession>A0A8D8FDS2</accession>
<feature type="region of interest" description="Disordered" evidence="1">
    <location>
        <begin position="1"/>
        <end position="64"/>
    </location>
</feature>
<evidence type="ECO:0000256" key="1">
    <source>
        <dbReference type="SAM" id="MobiDB-lite"/>
    </source>
</evidence>
<name>A0A8D8FDS2_CULPI</name>
<dbReference type="AlphaFoldDB" id="A0A8D8FDS2"/>
<proteinExistence type="predicted"/>
<reference evidence="2" key="1">
    <citation type="submission" date="2021-05" db="EMBL/GenBank/DDBJ databases">
        <authorList>
            <person name="Alioto T."/>
            <person name="Alioto T."/>
            <person name="Gomez Garrido J."/>
        </authorList>
    </citation>
    <scope>NUCLEOTIDE SEQUENCE</scope>
</reference>
<protein>
    <submittedName>
        <fullName evidence="2">(northern house mosquito) hypothetical protein</fullName>
    </submittedName>
</protein>
<feature type="compositionally biased region" description="Basic residues" evidence="1">
    <location>
        <begin position="1"/>
        <end position="12"/>
    </location>
</feature>
<feature type="compositionally biased region" description="Basic and acidic residues" evidence="1">
    <location>
        <begin position="13"/>
        <end position="30"/>
    </location>
</feature>